<reference evidence="2" key="1">
    <citation type="journal article" date="2019" name="Int. J. Syst. Evol. Microbiol.">
        <title>The Global Catalogue of Microorganisms (GCM) 10K type strain sequencing project: providing services to taxonomists for standard genome sequencing and annotation.</title>
        <authorList>
            <consortium name="The Broad Institute Genomics Platform"/>
            <consortium name="The Broad Institute Genome Sequencing Center for Infectious Disease"/>
            <person name="Wu L."/>
            <person name="Ma J."/>
        </authorList>
    </citation>
    <scope>NUCLEOTIDE SEQUENCE [LARGE SCALE GENOMIC DNA]</scope>
    <source>
        <strain evidence="2">NBRC 108725</strain>
    </source>
</reference>
<protein>
    <recommendedName>
        <fullName evidence="3">3-hydroxyacyl-CoA dehydrogenase</fullName>
    </recommendedName>
</protein>
<dbReference type="InterPro" id="IPR045596">
    <property type="entry name" value="DUF6459"/>
</dbReference>
<dbReference type="EMBL" id="AP027731">
    <property type="protein sequence ID" value="BDZ46007.1"/>
    <property type="molecule type" value="Genomic_DNA"/>
</dbReference>
<organism evidence="1 2">
    <name type="scientific">Naasia aerilata</name>
    <dbReference type="NCBI Taxonomy" id="1162966"/>
    <lineage>
        <taxon>Bacteria</taxon>
        <taxon>Bacillati</taxon>
        <taxon>Actinomycetota</taxon>
        <taxon>Actinomycetes</taxon>
        <taxon>Micrococcales</taxon>
        <taxon>Microbacteriaceae</taxon>
        <taxon>Naasia</taxon>
    </lineage>
</organism>
<proteinExistence type="predicted"/>
<dbReference type="Pfam" id="PF20060">
    <property type="entry name" value="DUF6459"/>
    <property type="match status" value="1"/>
</dbReference>
<evidence type="ECO:0008006" key="3">
    <source>
        <dbReference type="Google" id="ProtNLM"/>
    </source>
</evidence>
<evidence type="ECO:0000313" key="1">
    <source>
        <dbReference type="EMBL" id="BDZ46007.1"/>
    </source>
</evidence>
<keyword evidence="2" id="KW-1185">Reference proteome</keyword>
<evidence type="ECO:0000313" key="2">
    <source>
        <dbReference type="Proteomes" id="UP001321498"/>
    </source>
</evidence>
<accession>A0ABM8GCM9</accession>
<gene>
    <name evidence="1" type="ORF">GCM10025866_19160</name>
</gene>
<sequence length="142" mass="15666">MSQAAHAVPRLSRALESEEYFGRQPTSTADLPDPVPLLENLTRCVVEILAGARELDQIGRWVDEDVYRHLLKRVVLAARARAVKGQAPARPVFAIGSTHVCSPRDGVIEATVTVRGRVRTRAVALRLEGLDSRWRATAIHVL</sequence>
<name>A0ABM8GCM9_9MICO</name>
<dbReference type="Proteomes" id="UP001321498">
    <property type="component" value="Chromosome"/>
</dbReference>
<dbReference type="RefSeq" id="WP_286276111.1">
    <property type="nucleotide sequence ID" value="NZ_AP027731.1"/>
</dbReference>